<dbReference type="Proteomes" id="UP001596031">
    <property type="component" value="Unassembled WGS sequence"/>
</dbReference>
<feature type="compositionally biased region" description="Basic residues" evidence="2">
    <location>
        <begin position="344"/>
        <end position="354"/>
    </location>
</feature>
<dbReference type="RefSeq" id="WP_379724112.1">
    <property type="nucleotide sequence ID" value="NZ_JBHSMS010000058.1"/>
</dbReference>
<gene>
    <name evidence="4" type="ORF">ACFPOU_17575</name>
</gene>
<protein>
    <submittedName>
        <fullName evidence="4">Patatin-like phospholipase family protein</fullName>
    </submittedName>
</protein>
<name>A0ABW0PJW0_9BURK</name>
<feature type="region of interest" description="Disordered" evidence="2">
    <location>
        <begin position="323"/>
        <end position="354"/>
    </location>
</feature>
<keyword evidence="1" id="KW-0443">Lipid metabolism</keyword>
<feature type="domain" description="PNPLA" evidence="3">
    <location>
        <begin position="62"/>
        <end position="244"/>
    </location>
</feature>
<dbReference type="InterPro" id="IPR002641">
    <property type="entry name" value="PNPLA_dom"/>
</dbReference>
<evidence type="ECO:0000256" key="1">
    <source>
        <dbReference type="ARBA" id="ARBA00023098"/>
    </source>
</evidence>
<sequence>MSALSFHAGPRALARIRAQGLCAADVAVIPAAAGGPKGLIFQALDQYVFGEWLPTHPRQRTLIGSSIGAWRMAAACQRDPARAFARLGQLYAGQRYASTRPSTAQINEVVRGLLHEFVGGHEDDILNHPLHHLHLLAVRGKGALAQPAHRRAEMRGFAQAALTNVASRARLGRLLERVVIADARAPAAWLREPFDEFTTHFSTLTRANLAASLLASGTLPLIMPPVTGIEGLPPGHYWDGGLVDYHLALPYARLEREEPDAIVLYPHFNEHIVPGWLDKAMPWRRAARGPNRGWLDNVLIVAPTPAFMRTLPRAKLPDRLQALRPEPRRAHQGVDPGDGGGRAPARRAGRLHRTARSGAAAADLSGRAGAPVFAACVAIPGYNMGLRAAGRAHHHRKKEFP</sequence>
<dbReference type="Pfam" id="PF01734">
    <property type="entry name" value="Patatin"/>
    <property type="match status" value="1"/>
</dbReference>
<evidence type="ECO:0000313" key="4">
    <source>
        <dbReference type="EMBL" id="MFC5512916.1"/>
    </source>
</evidence>
<dbReference type="InterPro" id="IPR016035">
    <property type="entry name" value="Acyl_Trfase/lysoPLipase"/>
</dbReference>
<dbReference type="SUPFAM" id="SSF52151">
    <property type="entry name" value="FabD/lysophospholipase-like"/>
    <property type="match status" value="1"/>
</dbReference>
<evidence type="ECO:0000256" key="2">
    <source>
        <dbReference type="SAM" id="MobiDB-lite"/>
    </source>
</evidence>
<comment type="caution">
    <text evidence="4">The sequence shown here is derived from an EMBL/GenBank/DDBJ whole genome shotgun (WGS) entry which is preliminary data.</text>
</comment>
<accession>A0ABW0PJW0</accession>
<dbReference type="EMBL" id="JBHSMS010000058">
    <property type="protein sequence ID" value="MFC5512916.1"/>
    <property type="molecule type" value="Genomic_DNA"/>
</dbReference>
<proteinExistence type="predicted"/>
<reference evidence="5" key="1">
    <citation type="journal article" date="2019" name="Int. J. Syst. Evol. Microbiol.">
        <title>The Global Catalogue of Microorganisms (GCM) 10K type strain sequencing project: providing services to taxonomists for standard genome sequencing and annotation.</title>
        <authorList>
            <consortium name="The Broad Institute Genomics Platform"/>
            <consortium name="The Broad Institute Genome Sequencing Center for Infectious Disease"/>
            <person name="Wu L."/>
            <person name="Ma J."/>
        </authorList>
    </citation>
    <scope>NUCLEOTIDE SEQUENCE [LARGE SCALE GENOMIC DNA]</scope>
    <source>
        <strain evidence="5">CCUG 38813</strain>
    </source>
</reference>
<keyword evidence="5" id="KW-1185">Reference proteome</keyword>
<evidence type="ECO:0000313" key="5">
    <source>
        <dbReference type="Proteomes" id="UP001596031"/>
    </source>
</evidence>
<evidence type="ECO:0000259" key="3">
    <source>
        <dbReference type="Pfam" id="PF01734"/>
    </source>
</evidence>
<organism evidence="4 5">
    <name type="scientific">Massilia jejuensis</name>
    <dbReference type="NCBI Taxonomy" id="648894"/>
    <lineage>
        <taxon>Bacteria</taxon>
        <taxon>Pseudomonadati</taxon>
        <taxon>Pseudomonadota</taxon>
        <taxon>Betaproteobacteria</taxon>
        <taxon>Burkholderiales</taxon>
        <taxon>Oxalobacteraceae</taxon>
        <taxon>Telluria group</taxon>
        <taxon>Massilia</taxon>
    </lineage>
</organism>